<dbReference type="InterPro" id="IPR049079">
    <property type="entry name" value="Mov-10_helical"/>
</dbReference>
<keyword evidence="6" id="KW-1185">Reference proteome</keyword>
<dbReference type="CTD" id="20230948"/>
<comment type="subcellular location">
    <subcellularLocation>
        <location evidence="1">Cytoplasm</location>
    </subcellularLocation>
</comment>
<dbReference type="Pfam" id="PF21634">
    <property type="entry name" value="MOV-10_beta-barrel"/>
    <property type="match status" value="1"/>
</dbReference>
<feature type="domain" description="Helicase MOV-10 helical" evidence="4">
    <location>
        <begin position="17"/>
        <end position="52"/>
    </location>
</feature>
<dbReference type="OrthoDB" id="6513042at2759"/>
<evidence type="ECO:0000313" key="5">
    <source>
        <dbReference type="EMBL" id="ESO99381.1"/>
    </source>
</evidence>
<keyword evidence="2" id="KW-0963">Cytoplasm</keyword>
<accession>V4B036</accession>
<dbReference type="KEGG" id="lgi:LOTGIDRAFT_113378"/>
<dbReference type="Pfam" id="PF21635">
    <property type="entry name" value="Mov-10_helical"/>
    <property type="match status" value="1"/>
</dbReference>
<organism evidence="5 6">
    <name type="scientific">Lottia gigantea</name>
    <name type="common">Giant owl limpet</name>
    <dbReference type="NCBI Taxonomy" id="225164"/>
    <lineage>
        <taxon>Eukaryota</taxon>
        <taxon>Metazoa</taxon>
        <taxon>Spiralia</taxon>
        <taxon>Lophotrochozoa</taxon>
        <taxon>Mollusca</taxon>
        <taxon>Gastropoda</taxon>
        <taxon>Patellogastropoda</taxon>
        <taxon>Lottioidea</taxon>
        <taxon>Lottiidae</taxon>
        <taxon>Lottia</taxon>
    </lineage>
</organism>
<dbReference type="GeneID" id="20230948"/>
<protein>
    <submittedName>
        <fullName evidence="5">Uncharacterized protein</fullName>
    </submittedName>
</protein>
<dbReference type="STRING" id="225164.V4B036"/>
<dbReference type="GO" id="GO:0005737">
    <property type="term" value="C:cytoplasm"/>
    <property type="evidence" value="ECO:0007669"/>
    <property type="project" value="UniProtKB-SubCell"/>
</dbReference>
<evidence type="ECO:0000256" key="2">
    <source>
        <dbReference type="ARBA" id="ARBA00022490"/>
    </source>
</evidence>
<dbReference type="PANTHER" id="PTHR45418:SF5">
    <property type="entry name" value="BRCA2-INTERACTING PROTEIN-LIKE-RELATED"/>
    <property type="match status" value="1"/>
</dbReference>
<dbReference type="RefSeq" id="XP_009049872.1">
    <property type="nucleotide sequence ID" value="XM_009051624.1"/>
</dbReference>
<reference evidence="5 6" key="1">
    <citation type="journal article" date="2013" name="Nature">
        <title>Insights into bilaterian evolution from three spiralian genomes.</title>
        <authorList>
            <person name="Simakov O."/>
            <person name="Marletaz F."/>
            <person name="Cho S.J."/>
            <person name="Edsinger-Gonzales E."/>
            <person name="Havlak P."/>
            <person name="Hellsten U."/>
            <person name="Kuo D.H."/>
            <person name="Larsson T."/>
            <person name="Lv J."/>
            <person name="Arendt D."/>
            <person name="Savage R."/>
            <person name="Osoegawa K."/>
            <person name="de Jong P."/>
            <person name="Grimwood J."/>
            <person name="Chapman J.A."/>
            <person name="Shapiro H."/>
            <person name="Aerts A."/>
            <person name="Otillar R.P."/>
            <person name="Terry A.Y."/>
            <person name="Boore J.L."/>
            <person name="Grigoriev I.V."/>
            <person name="Lindberg D.R."/>
            <person name="Seaver E.C."/>
            <person name="Weisblat D.A."/>
            <person name="Putnam N.H."/>
            <person name="Rokhsar D.S."/>
        </authorList>
    </citation>
    <scope>NUCLEOTIDE SEQUENCE [LARGE SCALE GENOMIC DNA]</scope>
</reference>
<dbReference type="PANTHER" id="PTHR45418">
    <property type="entry name" value="CANCER/TESTIS ANTIGEN 55"/>
    <property type="match status" value="1"/>
</dbReference>
<evidence type="ECO:0000259" key="3">
    <source>
        <dbReference type="Pfam" id="PF21634"/>
    </source>
</evidence>
<dbReference type="AlphaFoldDB" id="V4B036"/>
<proteinExistence type="predicted"/>
<dbReference type="GO" id="GO:0005524">
    <property type="term" value="F:ATP binding"/>
    <property type="evidence" value="ECO:0007669"/>
    <property type="project" value="UniProtKB-KW"/>
</dbReference>
<name>V4B036_LOTGI</name>
<gene>
    <name evidence="5" type="ORF">LOTGIDRAFT_113378</name>
</gene>
<evidence type="ECO:0000313" key="6">
    <source>
        <dbReference type="Proteomes" id="UP000030746"/>
    </source>
</evidence>
<dbReference type="EMBL" id="KB201037">
    <property type="protein sequence ID" value="ESO99381.1"/>
    <property type="molecule type" value="Genomic_DNA"/>
</dbReference>
<dbReference type="HOGENOM" id="CLU_1462894_0_0_1"/>
<evidence type="ECO:0000259" key="4">
    <source>
        <dbReference type="Pfam" id="PF21635"/>
    </source>
</evidence>
<sequence>MCRQLVLFSIKATETFYSRSTLEDQLSIINYQKRLTALMHCEEIQMEVDIRQYDMEEATMTVCPENKRLLVLKVPGLAENRPSVLRGDWLFIRVVDSDDKEYKGYVHEVRKNEVLLGFHKSLLEKMTPLTKFSVRFVFNRLPVKLQHRAIDYINTHKNDYEALLFPTEDQIGKYGLMKPLNVELR</sequence>
<dbReference type="GO" id="GO:0016787">
    <property type="term" value="F:hydrolase activity"/>
    <property type="evidence" value="ECO:0007669"/>
    <property type="project" value="UniProtKB-KW"/>
</dbReference>
<feature type="domain" description="Helicase MOV-10-like beta-barrel" evidence="3">
    <location>
        <begin position="53"/>
        <end position="136"/>
    </location>
</feature>
<dbReference type="InterPro" id="IPR049080">
    <property type="entry name" value="MOV-10-like_beta-barrel"/>
</dbReference>
<evidence type="ECO:0000256" key="1">
    <source>
        <dbReference type="ARBA" id="ARBA00004496"/>
    </source>
</evidence>
<dbReference type="Proteomes" id="UP000030746">
    <property type="component" value="Unassembled WGS sequence"/>
</dbReference>
<dbReference type="GO" id="GO:0004386">
    <property type="term" value="F:helicase activity"/>
    <property type="evidence" value="ECO:0007669"/>
    <property type="project" value="UniProtKB-KW"/>
</dbReference>